<reference evidence="1" key="1">
    <citation type="submission" date="2023-01" db="EMBL/GenBank/DDBJ databases">
        <title>Biogeochemical cycle of methane in antarctic sediments.</title>
        <authorList>
            <person name="Roldan D.M."/>
            <person name="Menes R.J."/>
        </authorList>
    </citation>
    <scope>NUCLEOTIDE SEQUENCE [LARGE SCALE GENOMIC DNA]</scope>
    <source>
        <strain evidence="1">K-2018 MAG008</strain>
    </source>
</reference>
<name>A0AA43Q6A3_9GAMM</name>
<accession>A0AA43Q6A3</accession>
<sequence>MKSLHKPKLITRLFKELIDGGLCCGQANETDRQMLTRVGKQFVILLLIITLSDDLLD</sequence>
<protein>
    <submittedName>
        <fullName evidence="1">Uncharacterized protein</fullName>
    </submittedName>
</protein>
<dbReference type="EMBL" id="JAQSDF010000010">
    <property type="protein sequence ID" value="MDI1230524.1"/>
    <property type="molecule type" value="Genomic_DNA"/>
</dbReference>
<dbReference type="AlphaFoldDB" id="A0AA43Q6A3"/>
<keyword evidence="2" id="KW-1185">Reference proteome</keyword>
<dbReference type="Proteomes" id="UP001160519">
    <property type="component" value="Unassembled WGS sequence"/>
</dbReference>
<comment type="caution">
    <text evidence="1">The sequence shown here is derived from an EMBL/GenBank/DDBJ whole genome shotgun (WGS) entry which is preliminary data.</text>
</comment>
<proteinExistence type="predicted"/>
<evidence type="ECO:0000313" key="1">
    <source>
        <dbReference type="EMBL" id="MDI1230524.1"/>
    </source>
</evidence>
<evidence type="ECO:0000313" key="2">
    <source>
        <dbReference type="Proteomes" id="UP001160519"/>
    </source>
</evidence>
<organism evidence="1 2">
    <name type="scientific">Candidatus Methylobacter titanis</name>
    <dbReference type="NCBI Taxonomy" id="3053457"/>
    <lineage>
        <taxon>Bacteria</taxon>
        <taxon>Pseudomonadati</taxon>
        <taxon>Pseudomonadota</taxon>
        <taxon>Gammaproteobacteria</taxon>
        <taxon>Methylococcales</taxon>
        <taxon>Methylococcaceae</taxon>
        <taxon>Methylobacter</taxon>
    </lineage>
</organism>
<gene>
    <name evidence="1" type="ORF">PSU93_05170</name>
</gene>